<feature type="region of interest" description="Disordered" evidence="1">
    <location>
        <begin position="1"/>
        <end position="27"/>
    </location>
</feature>
<evidence type="ECO:0000259" key="2">
    <source>
        <dbReference type="Pfam" id="PF00326"/>
    </source>
</evidence>
<dbReference type="AlphaFoldDB" id="A0A1H2MH81"/>
<dbReference type="InterPro" id="IPR050585">
    <property type="entry name" value="Xaa-Pro_dipeptidyl-ppase/CocE"/>
</dbReference>
<dbReference type="Proteomes" id="UP000198825">
    <property type="component" value="Chromosome I"/>
</dbReference>
<dbReference type="Pfam" id="PF00326">
    <property type="entry name" value="Peptidase_S9"/>
    <property type="match status" value="1"/>
</dbReference>
<dbReference type="GO" id="GO:0006508">
    <property type="term" value="P:proteolysis"/>
    <property type="evidence" value="ECO:0007669"/>
    <property type="project" value="InterPro"/>
</dbReference>
<dbReference type="GO" id="GO:0004177">
    <property type="term" value="F:aminopeptidase activity"/>
    <property type="evidence" value="ECO:0007669"/>
    <property type="project" value="UniProtKB-KW"/>
</dbReference>
<reference evidence="4" key="1">
    <citation type="submission" date="2016-10" db="EMBL/GenBank/DDBJ databases">
        <authorList>
            <person name="Varghese N."/>
            <person name="Submissions S."/>
        </authorList>
    </citation>
    <scope>NUCLEOTIDE SEQUENCE [LARGE SCALE GENOMIC DNA]</scope>
    <source>
        <strain evidence="4">DSM 21743</strain>
    </source>
</reference>
<dbReference type="EMBL" id="LT629799">
    <property type="protein sequence ID" value="SDU92328.1"/>
    <property type="molecule type" value="Genomic_DNA"/>
</dbReference>
<evidence type="ECO:0000256" key="1">
    <source>
        <dbReference type="SAM" id="MobiDB-lite"/>
    </source>
</evidence>
<dbReference type="PANTHER" id="PTHR43056:SF5">
    <property type="entry name" value="PEPTIDASE S9 PROLYL OLIGOPEPTIDASE CATALYTIC DOMAIN-CONTAINING PROTEIN"/>
    <property type="match status" value="1"/>
</dbReference>
<dbReference type="RefSeq" id="WP_091074311.1">
    <property type="nucleotide sequence ID" value="NZ_LT629799.1"/>
</dbReference>
<keyword evidence="3" id="KW-0645">Protease</keyword>
<organism evidence="3 4">
    <name type="scientific">Microlunatus sagamiharensis</name>
    <dbReference type="NCBI Taxonomy" id="546874"/>
    <lineage>
        <taxon>Bacteria</taxon>
        <taxon>Bacillati</taxon>
        <taxon>Actinomycetota</taxon>
        <taxon>Actinomycetes</taxon>
        <taxon>Propionibacteriales</taxon>
        <taxon>Propionibacteriaceae</taxon>
        <taxon>Microlunatus</taxon>
    </lineage>
</organism>
<proteinExistence type="predicted"/>
<evidence type="ECO:0000313" key="4">
    <source>
        <dbReference type="Proteomes" id="UP000198825"/>
    </source>
</evidence>
<dbReference type="InterPro" id="IPR029058">
    <property type="entry name" value="AB_hydrolase_fold"/>
</dbReference>
<feature type="domain" description="Peptidase S9 prolyl oligopeptidase catalytic" evidence="2">
    <location>
        <begin position="450"/>
        <end position="656"/>
    </location>
</feature>
<dbReference type="PANTHER" id="PTHR43056">
    <property type="entry name" value="PEPTIDASE S9 PROLYL OLIGOPEPTIDASE"/>
    <property type="match status" value="1"/>
</dbReference>
<dbReference type="OrthoDB" id="128799at2"/>
<name>A0A1H2MH81_9ACTN</name>
<sequence>MTATPTGPAREPVRQPATAPYGSWSSPVGVEDLTAGSVGLDAVHVDGDDLYWLESRPDQAGRTSLWTRPLAGGEPVELTPAPVDVRTRVNEYGGGEYGVRDGVVVYSALADGRLWRRDRDGSLTALTAEGPAWYADPDVHPGRGLVVAVREDRRDAVVAAHGEAVTTLVTIPLDGSAADDLDAVTVLAEGADFYSTPQLSAEGRLAWVQWDHPDMPWDATALRVADLTPEGLSGHGTVAGGPEESAVAPRWRGEDLLFASDRTGFWNLHLYAAGSPAKSVRAVHEERSEFAGPQWVLGTSPYALLDEHRVIAHRITDGESSLVVVDLETGALSTVAEPGVGAAALAAGPGGAAAVLTRPDRPTELAVLDTGSDLEGADASWSTVRSSTDSPLAAGLVSVPRDVTWPGADGVVHGWYYPPVNAGFTAPEGEAPPLITLSHGGPTSQSQAVFTLTKQYWTTRGFAVLDVNYGGSTGYGRPYRERLKPRWGIVDVDDCANGALAMVDQGLADRRRLVVKGGSAGGYTTLRALTATDVFTAGISSYGVGDLEILARDTHKFESRYLDRLVGPYPEARDVYVERSPLHHVDRLSAPILLLQGLEDLVVPPNQAEAMADAARAKGLPVALLMFEGEGHGFRRAETIVASYEAQVSFLAQVFGFTPADDVPVLAVENLS</sequence>
<keyword evidence="3" id="KW-0031">Aminopeptidase</keyword>
<keyword evidence="3" id="KW-0378">Hydrolase</keyword>
<dbReference type="InterPro" id="IPR001375">
    <property type="entry name" value="Peptidase_S9_cat"/>
</dbReference>
<gene>
    <name evidence="3" type="ORF">SAMN04488544_2031</name>
</gene>
<dbReference type="SUPFAM" id="SSF69322">
    <property type="entry name" value="Tricorn protease domain 2"/>
    <property type="match status" value="1"/>
</dbReference>
<evidence type="ECO:0000313" key="3">
    <source>
        <dbReference type="EMBL" id="SDU92328.1"/>
    </source>
</evidence>
<dbReference type="GO" id="GO:0008236">
    <property type="term" value="F:serine-type peptidase activity"/>
    <property type="evidence" value="ECO:0007669"/>
    <property type="project" value="InterPro"/>
</dbReference>
<dbReference type="SUPFAM" id="SSF53474">
    <property type="entry name" value="alpha/beta-Hydrolases"/>
    <property type="match status" value="1"/>
</dbReference>
<protein>
    <submittedName>
        <fullName evidence="3">Dipeptidyl aminopeptidase/acylaminoacyl peptidase</fullName>
    </submittedName>
</protein>
<accession>A0A1H2MH81</accession>
<dbReference type="Gene3D" id="3.40.50.1820">
    <property type="entry name" value="alpha/beta hydrolase"/>
    <property type="match status" value="1"/>
</dbReference>
<keyword evidence="4" id="KW-1185">Reference proteome</keyword>